<keyword evidence="3" id="KW-0808">Transferase</keyword>
<evidence type="ECO:0000256" key="1">
    <source>
        <dbReference type="ARBA" id="ARBA00004606"/>
    </source>
</evidence>
<evidence type="ECO:0000256" key="3">
    <source>
        <dbReference type="ARBA" id="ARBA00022679"/>
    </source>
</evidence>
<sequence>MTRKPQPQIQPPSSRRGGVVWLGWKLVIVFSAALCLFALLRIQLHYHSVSTLPLSVVARSRTTTTTRLREYSGDPRPKLAFLFLARRDLPLDFMWDSFFKGVDHANFSIYVHSLPGFVFNEDTTRSKYFYNRQLNNSIKVVWGESSMIAAERLLLASALEDQSNQRFVLLSDRCAPLYDFGYIYSYLISSPRSFVDSFLHTKETRYSLKMSPVIPEDKWRKGSQWIALIRNHAEVIVNDGNVFPVFKEFCKRCPPLGTNEAWLFLKQKRRNCIPDEHYVQTLLTMQGLESEMERRTVTYTVWNVSATKYEAKSWHPVTFTFENSGPEEIKEIKKLDHVYYESESRTEWCKADSRPVPCFLFARKFTNEAAMRIVSEGLIGSSTNITLL</sequence>
<keyword evidence="4 6" id="KW-0472">Membrane</keyword>
<dbReference type="InterPro" id="IPR003406">
    <property type="entry name" value="Glyco_trans_14"/>
</dbReference>
<evidence type="ECO:0000256" key="5">
    <source>
        <dbReference type="ARBA" id="ARBA00023180"/>
    </source>
</evidence>
<name>A0ABM0VMY1_CAMSA</name>
<dbReference type="PANTHER" id="PTHR31042">
    <property type="entry name" value="CORE-2/I-BRANCHING BETA-1,6-N-ACETYLGLUCOSAMINYLTRANSFERASE FAMILY PROTEIN-RELATED"/>
    <property type="match status" value="1"/>
</dbReference>
<gene>
    <name evidence="8" type="primary">LOC104739844</name>
</gene>
<keyword evidence="6" id="KW-0812">Transmembrane</keyword>
<comment type="subcellular location">
    <subcellularLocation>
        <location evidence="1">Membrane</location>
        <topology evidence="1">Single-pass type II membrane protein</topology>
    </subcellularLocation>
</comment>
<evidence type="ECO:0000256" key="2">
    <source>
        <dbReference type="ARBA" id="ARBA00022676"/>
    </source>
</evidence>
<dbReference type="RefSeq" id="XP_010458612.1">
    <property type="nucleotide sequence ID" value="XM_010460310.1"/>
</dbReference>
<dbReference type="GeneID" id="104739844"/>
<protein>
    <submittedName>
        <fullName evidence="8">Uncharacterized protein LOC104739844</fullName>
    </submittedName>
</protein>
<dbReference type="Proteomes" id="UP000694864">
    <property type="component" value="Chromosome 14"/>
</dbReference>
<evidence type="ECO:0000313" key="7">
    <source>
        <dbReference type="Proteomes" id="UP000694864"/>
    </source>
</evidence>
<accession>A0ABM0VMY1</accession>
<keyword evidence="7" id="KW-1185">Reference proteome</keyword>
<keyword evidence="2" id="KW-0328">Glycosyltransferase</keyword>
<dbReference type="Pfam" id="PF02485">
    <property type="entry name" value="Branch"/>
    <property type="match status" value="1"/>
</dbReference>
<keyword evidence="5" id="KW-0325">Glycoprotein</keyword>
<organism evidence="7 8">
    <name type="scientific">Camelina sativa</name>
    <name type="common">False flax</name>
    <name type="synonym">Myagrum sativum</name>
    <dbReference type="NCBI Taxonomy" id="90675"/>
    <lineage>
        <taxon>Eukaryota</taxon>
        <taxon>Viridiplantae</taxon>
        <taxon>Streptophyta</taxon>
        <taxon>Embryophyta</taxon>
        <taxon>Tracheophyta</taxon>
        <taxon>Spermatophyta</taxon>
        <taxon>Magnoliopsida</taxon>
        <taxon>eudicotyledons</taxon>
        <taxon>Gunneridae</taxon>
        <taxon>Pentapetalae</taxon>
        <taxon>rosids</taxon>
        <taxon>malvids</taxon>
        <taxon>Brassicales</taxon>
        <taxon>Brassicaceae</taxon>
        <taxon>Camelineae</taxon>
        <taxon>Camelina</taxon>
    </lineage>
</organism>
<evidence type="ECO:0000256" key="6">
    <source>
        <dbReference type="SAM" id="Phobius"/>
    </source>
</evidence>
<reference evidence="7" key="1">
    <citation type="journal article" date="2014" name="Nat. Commun.">
        <title>The emerging biofuel crop Camelina sativa retains a highly undifferentiated hexaploid genome structure.</title>
        <authorList>
            <person name="Kagale S."/>
            <person name="Koh C."/>
            <person name="Nixon J."/>
            <person name="Bollina V."/>
            <person name="Clarke W.E."/>
            <person name="Tuteja R."/>
            <person name="Spillane C."/>
            <person name="Robinson S.J."/>
            <person name="Links M.G."/>
            <person name="Clarke C."/>
            <person name="Higgins E.E."/>
            <person name="Huebert T."/>
            <person name="Sharpe A.G."/>
            <person name="Parkin I.A."/>
        </authorList>
    </citation>
    <scope>NUCLEOTIDE SEQUENCE [LARGE SCALE GENOMIC DNA]</scope>
    <source>
        <strain evidence="7">cv. DH55</strain>
    </source>
</reference>
<dbReference type="InterPro" id="IPR044174">
    <property type="entry name" value="BC10-like"/>
</dbReference>
<keyword evidence="6" id="KW-1133">Transmembrane helix</keyword>
<proteinExistence type="predicted"/>
<feature type="transmembrane region" description="Helical" evidence="6">
    <location>
        <begin position="21"/>
        <end position="40"/>
    </location>
</feature>
<evidence type="ECO:0000256" key="4">
    <source>
        <dbReference type="ARBA" id="ARBA00023136"/>
    </source>
</evidence>
<evidence type="ECO:0000313" key="8">
    <source>
        <dbReference type="RefSeq" id="XP_010458612.1"/>
    </source>
</evidence>
<reference evidence="8" key="2">
    <citation type="submission" date="2025-08" db="UniProtKB">
        <authorList>
            <consortium name="RefSeq"/>
        </authorList>
    </citation>
    <scope>IDENTIFICATION</scope>
    <source>
        <tissue evidence="8">Leaf</tissue>
    </source>
</reference>
<dbReference type="PANTHER" id="PTHR31042:SF75">
    <property type="entry name" value="CORE-2_I-BRANCHING BETA-1,6-N-ACETYLGLUCOSAMINYLTRANSFERASE FAMILY PROTEIN"/>
    <property type="match status" value="1"/>
</dbReference>